<gene>
    <name evidence="1" type="ORF">LVIROSA_LOCUS8996</name>
</gene>
<evidence type="ECO:0000313" key="1">
    <source>
        <dbReference type="EMBL" id="CAH1421605.1"/>
    </source>
</evidence>
<evidence type="ECO:0000313" key="2">
    <source>
        <dbReference type="Proteomes" id="UP001157418"/>
    </source>
</evidence>
<dbReference type="EMBL" id="CAKMRJ010001112">
    <property type="protein sequence ID" value="CAH1421605.1"/>
    <property type="molecule type" value="Genomic_DNA"/>
</dbReference>
<keyword evidence="2" id="KW-1185">Reference proteome</keyword>
<accession>A0AAU9MI61</accession>
<protein>
    <recommendedName>
        <fullName evidence="3">Secreted protein</fullName>
    </recommendedName>
</protein>
<sequence length="89" mass="10235">MMVVVSFAFILLHQRNERSQTQRVGATVEARRVESGPLKIKPIINPIFVGTTKHKRAAFRIQRERKSSSPPPIERFKGIIFRLKLAKQP</sequence>
<evidence type="ECO:0008006" key="3">
    <source>
        <dbReference type="Google" id="ProtNLM"/>
    </source>
</evidence>
<name>A0AAU9MI61_9ASTR</name>
<organism evidence="1 2">
    <name type="scientific">Lactuca virosa</name>
    <dbReference type="NCBI Taxonomy" id="75947"/>
    <lineage>
        <taxon>Eukaryota</taxon>
        <taxon>Viridiplantae</taxon>
        <taxon>Streptophyta</taxon>
        <taxon>Embryophyta</taxon>
        <taxon>Tracheophyta</taxon>
        <taxon>Spermatophyta</taxon>
        <taxon>Magnoliopsida</taxon>
        <taxon>eudicotyledons</taxon>
        <taxon>Gunneridae</taxon>
        <taxon>Pentapetalae</taxon>
        <taxon>asterids</taxon>
        <taxon>campanulids</taxon>
        <taxon>Asterales</taxon>
        <taxon>Asteraceae</taxon>
        <taxon>Cichorioideae</taxon>
        <taxon>Cichorieae</taxon>
        <taxon>Lactucinae</taxon>
        <taxon>Lactuca</taxon>
    </lineage>
</organism>
<dbReference type="AlphaFoldDB" id="A0AAU9MI61"/>
<proteinExistence type="predicted"/>
<reference evidence="1 2" key="1">
    <citation type="submission" date="2022-01" db="EMBL/GenBank/DDBJ databases">
        <authorList>
            <person name="Xiong W."/>
            <person name="Schranz E."/>
        </authorList>
    </citation>
    <scope>NUCLEOTIDE SEQUENCE [LARGE SCALE GENOMIC DNA]</scope>
</reference>
<dbReference type="Proteomes" id="UP001157418">
    <property type="component" value="Unassembled WGS sequence"/>
</dbReference>
<comment type="caution">
    <text evidence="1">The sequence shown here is derived from an EMBL/GenBank/DDBJ whole genome shotgun (WGS) entry which is preliminary data.</text>
</comment>